<sequence length="272" mass="32267">MRKKAILYCRVSTEEQADKGYSLRDQEERLKFYCENNKIDIICIYREDHSAKNFIRPEFRKIFEFLRNPKNKVDLLLFLKWDRFSRNAPEAYDMLKKLSKHGVTAKAIEQPIDLSVPENKFMLALYLTAPEVENDRRSINVMQGMRRAKLEGRWPCTAPMGYSNRRDEINRPIIVPNEKAAFIKKAFQELDRNFYSIEEIRRRLQREGFRCSKSNFHRIIRNPIYIGKIKIEPMGEHPAQIVEGMHTPIISPELFIRVQDLLEGRRKINAHP</sequence>
<dbReference type="Gene3D" id="3.90.1750.20">
    <property type="entry name" value="Putative Large Serine Recombinase, Chain B, Domain 2"/>
    <property type="match status" value="1"/>
</dbReference>
<dbReference type="PROSITE" id="PS00397">
    <property type="entry name" value="RECOMBINASES_1"/>
    <property type="match status" value="1"/>
</dbReference>
<dbReference type="InterPro" id="IPR050639">
    <property type="entry name" value="SSR_resolvase"/>
</dbReference>
<comment type="caution">
    <text evidence="6">The sequence shown here is derived from an EMBL/GenBank/DDBJ whole genome shotgun (WGS) entry which is preliminary data.</text>
</comment>
<protein>
    <recommendedName>
        <fullName evidence="7">Resolvase/invertase-type recombinase catalytic domain-containing protein</fullName>
    </recommendedName>
</protein>
<dbReference type="PANTHER" id="PTHR30461:SF23">
    <property type="entry name" value="DNA RECOMBINASE-RELATED"/>
    <property type="match status" value="1"/>
</dbReference>
<dbReference type="InterPro" id="IPR011109">
    <property type="entry name" value="DNA_bind_recombinase_dom"/>
</dbReference>
<dbReference type="InterPro" id="IPR006119">
    <property type="entry name" value="Resolv_N"/>
</dbReference>
<evidence type="ECO:0000259" key="5">
    <source>
        <dbReference type="PROSITE" id="PS51737"/>
    </source>
</evidence>
<feature type="domain" description="Recombinase" evidence="5">
    <location>
        <begin position="159"/>
        <end position="268"/>
    </location>
</feature>
<dbReference type="InterPro" id="IPR038109">
    <property type="entry name" value="DNA_bind_recomb_sf"/>
</dbReference>
<dbReference type="SMART" id="SM00857">
    <property type="entry name" value="Resolvase"/>
    <property type="match status" value="1"/>
</dbReference>
<reference evidence="6" key="1">
    <citation type="journal article" date="2015" name="Nature">
        <title>Complex archaea that bridge the gap between prokaryotes and eukaryotes.</title>
        <authorList>
            <person name="Spang A."/>
            <person name="Saw J.H."/>
            <person name="Jorgensen S.L."/>
            <person name="Zaremba-Niedzwiedzka K."/>
            <person name="Martijn J."/>
            <person name="Lind A.E."/>
            <person name="van Eijk R."/>
            <person name="Schleper C."/>
            <person name="Guy L."/>
            <person name="Ettema T.J."/>
        </authorList>
    </citation>
    <scope>NUCLEOTIDE SEQUENCE</scope>
</reference>
<keyword evidence="1" id="KW-0229">DNA integration</keyword>
<evidence type="ECO:0000256" key="1">
    <source>
        <dbReference type="ARBA" id="ARBA00022908"/>
    </source>
</evidence>
<dbReference type="PROSITE" id="PS51736">
    <property type="entry name" value="RECOMBINASES_3"/>
    <property type="match status" value="1"/>
</dbReference>
<accession>A0A0F9GRM1</accession>
<keyword evidence="3" id="KW-0233">DNA recombination</keyword>
<dbReference type="GO" id="GO:0015074">
    <property type="term" value="P:DNA integration"/>
    <property type="evidence" value="ECO:0007669"/>
    <property type="project" value="UniProtKB-KW"/>
</dbReference>
<evidence type="ECO:0000313" key="6">
    <source>
        <dbReference type="EMBL" id="KKM01464.1"/>
    </source>
</evidence>
<dbReference type="CDD" id="cd00338">
    <property type="entry name" value="Ser_Recombinase"/>
    <property type="match status" value="1"/>
</dbReference>
<evidence type="ECO:0000256" key="3">
    <source>
        <dbReference type="ARBA" id="ARBA00023172"/>
    </source>
</evidence>
<evidence type="ECO:0000259" key="4">
    <source>
        <dbReference type="PROSITE" id="PS51736"/>
    </source>
</evidence>
<dbReference type="Pfam" id="PF00239">
    <property type="entry name" value="Resolvase"/>
    <property type="match status" value="1"/>
</dbReference>
<dbReference type="PANTHER" id="PTHR30461">
    <property type="entry name" value="DNA-INVERTASE FROM LAMBDOID PROPHAGE"/>
    <property type="match status" value="1"/>
</dbReference>
<evidence type="ECO:0000256" key="2">
    <source>
        <dbReference type="ARBA" id="ARBA00023125"/>
    </source>
</evidence>
<gene>
    <name evidence="6" type="ORF">LCGC14_1794150</name>
</gene>
<dbReference type="Gene3D" id="3.40.50.1390">
    <property type="entry name" value="Resolvase, N-terminal catalytic domain"/>
    <property type="match status" value="1"/>
</dbReference>
<dbReference type="PROSITE" id="PS51737">
    <property type="entry name" value="RECOMBINASE_DNA_BIND"/>
    <property type="match status" value="1"/>
</dbReference>
<dbReference type="AlphaFoldDB" id="A0A0F9GRM1"/>
<evidence type="ECO:0008006" key="7">
    <source>
        <dbReference type="Google" id="ProtNLM"/>
    </source>
</evidence>
<feature type="domain" description="Resolvase/invertase-type recombinase catalytic" evidence="4">
    <location>
        <begin position="4"/>
        <end position="152"/>
    </location>
</feature>
<dbReference type="GO" id="GO:0000150">
    <property type="term" value="F:DNA strand exchange activity"/>
    <property type="evidence" value="ECO:0007669"/>
    <property type="project" value="InterPro"/>
</dbReference>
<proteinExistence type="predicted"/>
<feature type="non-terminal residue" evidence="6">
    <location>
        <position position="272"/>
    </location>
</feature>
<dbReference type="GO" id="GO:0003677">
    <property type="term" value="F:DNA binding"/>
    <property type="evidence" value="ECO:0007669"/>
    <property type="project" value="UniProtKB-KW"/>
</dbReference>
<dbReference type="InterPro" id="IPR036162">
    <property type="entry name" value="Resolvase-like_N_sf"/>
</dbReference>
<organism evidence="6">
    <name type="scientific">marine sediment metagenome</name>
    <dbReference type="NCBI Taxonomy" id="412755"/>
    <lineage>
        <taxon>unclassified sequences</taxon>
        <taxon>metagenomes</taxon>
        <taxon>ecological metagenomes</taxon>
    </lineage>
</organism>
<keyword evidence="2" id="KW-0238">DNA-binding</keyword>
<dbReference type="Pfam" id="PF07508">
    <property type="entry name" value="Recombinase"/>
    <property type="match status" value="1"/>
</dbReference>
<dbReference type="EMBL" id="LAZR01017191">
    <property type="protein sequence ID" value="KKM01464.1"/>
    <property type="molecule type" value="Genomic_DNA"/>
</dbReference>
<name>A0A0F9GRM1_9ZZZZ</name>
<dbReference type="SUPFAM" id="SSF53041">
    <property type="entry name" value="Resolvase-like"/>
    <property type="match status" value="1"/>
</dbReference>
<dbReference type="InterPro" id="IPR006118">
    <property type="entry name" value="Recombinase_CS"/>
</dbReference>